<dbReference type="Gene3D" id="3.40.930.10">
    <property type="entry name" value="Mannitol-specific EII, Chain A"/>
    <property type="match status" value="1"/>
</dbReference>
<evidence type="ECO:0000313" key="13">
    <source>
        <dbReference type="EMBL" id="OTN77990.1"/>
    </source>
</evidence>
<dbReference type="Proteomes" id="UP000195043">
    <property type="component" value="Unassembled WGS sequence"/>
</dbReference>
<keyword evidence="8" id="KW-0418">Kinase</keyword>
<organism evidence="13 14">
    <name type="scientific">Candidatus Enterococcus testudinis</name>
    <dbReference type="NCBI Taxonomy" id="1834191"/>
    <lineage>
        <taxon>Bacteria</taxon>
        <taxon>Bacillati</taxon>
        <taxon>Bacillota</taxon>
        <taxon>Bacilli</taxon>
        <taxon>Lactobacillales</taxon>
        <taxon>Enterococcaceae</taxon>
        <taxon>Enterococcus</taxon>
    </lineage>
</organism>
<keyword evidence="14" id="KW-1185">Reference proteome</keyword>
<dbReference type="SUPFAM" id="SSF55804">
    <property type="entry name" value="Phoshotransferase/anion transport protein"/>
    <property type="match status" value="1"/>
</dbReference>
<keyword evidence="6" id="KW-0808">Transferase</keyword>
<reference evidence="13 14" key="1">
    <citation type="submission" date="2017-05" db="EMBL/GenBank/DDBJ databases">
        <title>The Genome Sequence of Enterococcus sp. 8G7_MSG3316.</title>
        <authorList>
            <consortium name="The Broad Institute Genomics Platform"/>
            <consortium name="The Broad Institute Genomic Center for Infectious Diseases"/>
            <person name="Earl A."/>
            <person name="Manson A."/>
            <person name="Schwartman J."/>
            <person name="Gilmore M."/>
            <person name="Abouelleil A."/>
            <person name="Cao P."/>
            <person name="Chapman S."/>
            <person name="Cusick C."/>
            <person name="Shea T."/>
            <person name="Young S."/>
            <person name="Neafsey D."/>
            <person name="Nusbaum C."/>
            <person name="Birren B."/>
        </authorList>
    </citation>
    <scope>NUCLEOTIDE SEQUENCE [LARGE SCALE GENOMIC DNA]</scope>
    <source>
        <strain evidence="13 14">8G7_MSG3316</strain>
    </source>
</reference>
<gene>
    <name evidence="13" type="ORF">A5886_003091</name>
</gene>
<dbReference type="STRING" id="1834191.A5886_003091"/>
<comment type="caution">
    <text evidence="13">The sequence shown here is derived from an EMBL/GenBank/DDBJ whole genome shotgun (WGS) entry which is preliminary data.</text>
</comment>
<protein>
    <recommendedName>
        <fullName evidence="2">Mannitol-specific phosphotransferase enzyme IIA component</fullName>
    </recommendedName>
    <alternativeName>
        <fullName evidence="10">EIIA</fullName>
    </alternativeName>
    <alternativeName>
        <fullName evidence="11">EIII</fullName>
    </alternativeName>
    <alternativeName>
        <fullName evidence="9">PTS system mannitol-specific EIIA component</fullName>
    </alternativeName>
</protein>
<evidence type="ECO:0000256" key="11">
    <source>
        <dbReference type="ARBA" id="ARBA00030962"/>
    </source>
</evidence>
<dbReference type="OrthoDB" id="1640042at2"/>
<evidence type="ECO:0000256" key="2">
    <source>
        <dbReference type="ARBA" id="ARBA00014783"/>
    </source>
</evidence>
<name>A0A242AAS9_9ENTE</name>
<keyword evidence="3" id="KW-0813">Transport</keyword>
<keyword evidence="4" id="KW-0597">Phosphoprotein</keyword>
<evidence type="ECO:0000256" key="8">
    <source>
        <dbReference type="ARBA" id="ARBA00022777"/>
    </source>
</evidence>
<dbReference type="GO" id="GO:0090563">
    <property type="term" value="F:protein-phosphocysteine-sugar phosphotransferase activity"/>
    <property type="evidence" value="ECO:0007669"/>
    <property type="project" value="TreeGrafter"/>
</dbReference>
<evidence type="ECO:0000313" key="14">
    <source>
        <dbReference type="Proteomes" id="UP000195043"/>
    </source>
</evidence>
<accession>A0A242AAS9</accession>
<dbReference type="GO" id="GO:0005886">
    <property type="term" value="C:plasma membrane"/>
    <property type="evidence" value="ECO:0007669"/>
    <property type="project" value="TreeGrafter"/>
</dbReference>
<proteinExistence type="predicted"/>
<dbReference type="PROSITE" id="PS00372">
    <property type="entry name" value="PTS_EIIA_TYPE_2_HIS"/>
    <property type="match status" value="1"/>
</dbReference>
<dbReference type="PANTHER" id="PTHR30181:SF2">
    <property type="entry name" value="PTS SYSTEM MANNITOL-SPECIFIC EIICBA COMPONENT"/>
    <property type="match status" value="1"/>
</dbReference>
<evidence type="ECO:0000256" key="4">
    <source>
        <dbReference type="ARBA" id="ARBA00022553"/>
    </source>
</evidence>
<dbReference type="PANTHER" id="PTHR30181">
    <property type="entry name" value="MANNITOL PERMEASE IIC COMPONENT"/>
    <property type="match status" value="1"/>
</dbReference>
<evidence type="ECO:0000256" key="3">
    <source>
        <dbReference type="ARBA" id="ARBA00022448"/>
    </source>
</evidence>
<evidence type="ECO:0000256" key="9">
    <source>
        <dbReference type="ARBA" id="ARBA00029908"/>
    </source>
</evidence>
<keyword evidence="5" id="KW-0762">Sugar transport</keyword>
<dbReference type="AlphaFoldDB" id="A0A242AAS9"/>
<dbReference type="InterPro" id="IPR050893">
    <property type="entry name" value="Sugar_PTS"/>
</dbReference>
<dbReference type="InterPro" id="IPR016152">
    <property type="entry name" value="PTrfase/Anion_transptr"/>
</dbReference>
<dbReference type="PROSITE" id="PS51094">
    <property type="entry name" value="PTS_EIIA_TYPE_2"/>
    <property type="match status" value="1"/>
</dbReference>
<evidence type="ECO:0000256" key="5">
    <source>
        <dbReference type="ARBA" id="ARBA00022597"/>
    </source>
</evidence>
<evidence type="ECO:0000256" key="10">
    <source>
        <dbReference type="ARBA" id="ARBA00030956"/>
    </source>
</evidence>
<evidence type="ECO:0000256" key="6">
    <source>
        <dbReference type="ARBA" id="ARBA00022679"/>
    </source>
</evidence>
<evidence type="ECO:0000256" key="7">
    <source>
        <dbReference type="ARBA" id="ARBA00022683"/>
    </source>
</evidence>
<dbReference type="InterPro" id="IPR002178">
    <property type="entry name" value="PTS_EIIA_type-2_dom"/>
</dbReference>
<evidence type="ECO:0000256" key="1">
    <source>
        <dbReference type="ARBA" id="ARBA00002434"/>
    </source>
</evidence>
<dbReference type="RefSeq" id="WP_086275938.1">
    <property type="nucleotide sequence ID" value="NZ_NGKU01000001.1"/>
</dbReference>
<feature type="domain" description="PTS EIIA type-2" evidence="12">
    <location>
        <begin position="1"/>
        <end position="143"/>
    </location>
</feature>
<sequence>MYIPIERIMVNQQFANAEMALKKIGTYLVQQQIVAEPYVDSLLRRQQQYGVYIGNFVALPHAEEQAQQWIIDEGVFLFQVPDGVDFGTTAEAKIATILFVVVLKEKQLSFLQEIAFFCSDIQNVRLLSDAVTPQQIQQILLDEE</sequence>
<keyword evidence="7" id="KW-0598">Phosphotransferase system</keyword>
<comment type="function">
    <text evidence="1">The phosphoenolpyruvate-dependent sugar phosphotransferase system (sugar PTS), a major carbohydrate active transport system, catalyzes the phosphorylation of incoming sugar substrates concomitantly with their translocation across the cell membrane. The enzyme II CmtAB PTS system is involved in D-mannitol transport.</text>
</comment>
<dbReference type="EMBL" id="NGKU01000001">
    <property type="protein sequence ID" value="OTN77990.1"/>
    <property type="molecule type" value="Genomic_DNA"/>
</dbReference>
<dbReference type="GO" id="GO:0009401">
    <property type="term" value="P:phosphoenolpyruvate-dependent sugar phosphotransferase system"/>
    <property type="evidence" value="ECO:0007669"/>
    <property type="project" value="UniProtKB-KW"/>
</dbReference>
<dbReference type="GO" id="GO:0016301">
    <property type="term" value="F:kinase activity"/>
    <property type="evidence" value="ECO:0007669"/>
    <property type="project" value="UniProtKB-KW"/>
</dbReference>
<dbReference type="Pfam" id="PF00359">
    <property type="entry name" value="PTS_EIIA_2"/>
    <property type="match status" value="1"/>
</dbReference>
<evidence type="ECO:0000259" key="12">
    <source>
        <dbReference type="PROSITE" id="PS51094"/>
    </source>
</evidence>